<proteinExistence type="inferred from homology"/>
<dbReference type="PANTHER" id="PTHR11410:SF0">
    <property type="entry name" value="ATP SYNTHASE SUBUNIT A"/>
    <property type="match status" value="1"/>
</dbReference>
<keyword evidence="5 12" id="KW-0812">Transmembrane</keyword>
<dbReference type="Gene3D" id="1.20.120.220">
    <property type="entry name" value="ATP synthase, F0 complex, subunit A"/>
    <property type="match status" value="1"/>
</dbReference>
<organism evidence="13">
    <name type="scientific">Ryssota otaheitana</name>
    <dbReference type="NCBI Taxonomy" id="2595071"/>
    <lineage>
        <taxon>Eukaryota</taxon>
        <taxon>Metazoa</taxon>
        <taxon>Spiralia</taxon>
        <taxon>Lophotrochozoa</taxon>
        <taxon>Mollusca</taxon>
        <taxon>Gastropoda</taxon>
        <taxon>Heterobranchia</taxon>
        <taxon>Euthyneura</taxon>
        <taxon>Panpulmonata</taxon>
        <taxon>Eupulmonata</taxon>
        <taxon>Stylommatophora</taxon>
        <taxon>Helicina</taxon>
        <taxon>Trochomorphoidea</taxon>
        <taxon>Chronidae</taxon>
        <taxon>Ryssota</taxon>
    </lineage>
</organism>
<dbReference type="PRINTS" id="PR00123">
    <property type="entry name" value="ATPASEA"/>
</dbReference>
<dbReference type="GeneID" id="41826781"/>
<evidence type="ECO:0000256" key="4">
    <source>
        <dbReference type="ARBA" id="ARBA00022547"/>
    </source>
</evidence>
<dbReference type="GO" id="GO:0046933">
    <property type="term" value="F:proton-transporting ATP synthase activity, rotational mechanism"/>
    <property type="evidence" value="ECO:0007669"/>
    <property type="project" value="TreeGrafter"/>
</dbReference>
<evidence type="ECO:0000256" key="1">
    <source>
        <dbReference type="ARBA" id="ARBA00004141"/>
    </source>
</evidence>
<feature type="transmembrane region" description="Helical" evidence="12">
    <location>
        <begin position="122"/>
        <end position="144"/>
    </location>
</feature>
<accession>A0A5B8G756</accession>
<evidence type="ECO:0000256" key="7">
    <source>
        <dbReference type="ARBA" id="ARBA00022989"/>
    </source>
</evidence>
<dbReference type="PROSITE" id="PS00449">
    <property type="entry name" value="ATPASE_A"/>
    <property type="match status" value="1"/>
</dbReference>
<keyword evidence="9 12" id="KW-0472">Membrane</keyword>
<dbReference type="CDD" id="cd00310">
    <property type="entry name" value="ATP-synt_Fo_a_6"/>
    <property type="match status" value="1"/>
</dbReference>
<gene>
    <name evidence="13" type="primary">ATP6</name>
</gene>
<comment type="similarity">
    <text evidence="2">Belongs to the ATPase A chain family.</text>
</comment>
<sequence>MMVDLFSSMDGMNTFKSWGIMGASLVLMNFMYSRVGFIFLFAKVSSLWVNKNDYWPMVPMFFSSMMMFIIINNVIGLFPYTYGVTSSLWFCSTMAICFWFCLLMSGFSFYPKKAVAHLLPSGAPFLLVPFLIIIETISIIIRPITLTVRLVANISAGHIVLTLMYTALSGSLSFMPLVFINVLAVGYMLFEVFVCFVQAYIFTLLISLYASEHP</sequence>
<keyword evidence="6" id="KW-0375">Hydrogen ion transport</keyword>
<keyword evidence="4" id="KW-0138">CF(0)</keyword>
<dbReference type="Pfam" id="PF00119">
    <property type="entry name" value="ATP-synt_A"/>
    <property type="match status" value="1"/>
</dbReference>
<dbReference type="InterPro" id="IPR000568">
    <property type="entry name" value="ATP_synth_F0_asu"/>
</dbReference>
<dbReference type="InterPro" id="IPR023011">
    <property type="entry name" value="ATP_synth_F0_asu_AS"/>
</dbReference>
<evidence type="ECO:0000256" key="8">
    <source>
        <dbReference type="ARBA" id="ARBA00023065"/>
    </source>
</evidence>
<evidence type="ECO:0000313" key="13">
    <source>
        <dbReference type="EMBL" id="QDM39461.1"/>
    </source>
</evidence>
<evidence type="ECO:0000256" key="12">
    <source>
        <dbReference type="SAM" id="Phobius"/>
    </source>
</evidence>
<keyword evidence="13" id="KW-0496">Mitochondrion</keyword>
<dbReference type="GO" id="GO:0045259">
    <property type="term" value="C:proton-transporting ATP synthase complex"/>
    <property type="evidence" value="ECO:0007669"/>
    <property type="project" value="UniProtKB-KW"/>
</dbReference>
<feature type="transmembrane region" description="Helical" evidence="12">
    <location>
        <begin position="187"/>
        <end position="210"/>
    </location>
</feature>
<evidence type="ECO:0000256" key="6">
    <source>
        <dbReference type="ARBA" id="ARBA00022781"/>
    </source>
</evidence>
<protein>
    <recommendedName>
        <fullName evidence="11">ATP synthase subunit a</fullName>
    </recommendedName>
</protein>
<comment type="subcellular location">
    <subcellularLocation>
        <location evidence="1">Membrane</location>
        <topology evidence="1">Multi-pass membrane protein</topology>
    </subcellularLocation>
    <subcellularLocation>
        <location evidence="11">Mitochondrion inner membrane</location>
        <topology evidence="11">Multi-pass membrane protein</topology>
    </subcellularLocation>
</comment>
<dbReference type="PANTHER" id="PTHR11410">
    <property type="entry name" value="ATP SYNTHASE SUBUNIT A"/>
    <property type="match status" value="1"/>
</dbReference>
<dbReference type="RefSeq" id="YP_009695267.1">
    <property type="nucleotide sequence ID" value="NC_044784.1"/>
</dbReference>
<keyword evidence="3" id="KW-0813">Transport</keyword>
<evidence type="ECO:0000256" key="11">
    <source>
        <dbReference type="RuleBase" id="RU004450"/>
    </source>
</evidence>
<name>A0A5B8G756_9EUPU</name>
<evidence type="ECO:0000256" key="3">
    <source>
        <dbReference type="ARBA" id="ARBA00022448"/>
    </source>
</evidence>
<dbReference type="GO" id="GO:0005743">
    <property type="term" value="C:mitochondrial inner membrane"/>
    <property type="evidence" value="ECO:0007669"/>
    <property type="project" value="UniProtKB-SubCell"/>
</dbReference>
<feature type="transmembrane region" description="Helical" evidence="12">
    <location>
        <begin position="54"/>
        <end position="75"/>
    </location>
</feature>
<dbReference type="NCBIfam" id="TIGR01131">
    <property type="entry name" value="ATP_synt_6_or_A"/>
    <property type="match status" value="1"/>
</dbReference>
<evidence type="ECO:0000256" key="10">
    <source>
        <dbReference type="ARBA" id="ARBA00023310"/>
    </source>
</evidence>
<feature type="transmembrane region" description="Helical" evidence="12">
    <location>
        <begin position="20"/>
        <end position="42"/>
    </location>
</feature>
<feature type="transmembrane region" description="Helical" evidence="12">
    <location>
        <begin position="87"/>
        <end position="110"/>
    </location>
</feature>
<dbReference type="AlphaFoldDB" id="A0A5B8G756"/>
<keyword evidence="8" id="KW-0406">Ion transport</keyword>
<evidence type="ECO:0000256" key="5">
    <source>
        <dbReference type="ARBA" id="ARBA00022692"/>
    </source>
</evidence>
<keyword evidence="7 12" id="KW-1133">Transmembrane helix</keyword>
<dbReference type="InterPro" id="IPR035908">
    <property type="entry name" value="F0_ATP_A_sf"/>
</dbReference>
<dbReference type="SUPFAM" id="SSF81336">
    <property type="entry name" value="F1F0 ATP synthase subunit A"/>
    <property type="match status" value="1"/>
</dbReference>
<dbReference type="InterPro" id="IPR045083">
    <property type="entry name" value="ATP_synth_F0_asu_bact/mt"/>
</dbReference>
<evidence type="ECO:0000256" key="2">
    <source>
        <dbReference type="ARBA" id="ARBA00006810"/>
    </source>
</evidence>
<dbReference type="CTD" id="4508"/>
<reference evidence="13" key="1">
    <citation type="journal article" date="2019" name="Philipp J Sci">
        <title>Complete Mitochondrial Genome and Novel Gene Organization of Ryssota otaheitana (Pulmonata: Chronidae), and its Implications on the Stylommatophora Phylogeny.</title>
        <authorList>
            <person name="Damatac A.M.II."/>
            <person name="Fontanilla I.K.C."/>
        </authorList>
    </citation>
    <scope>NUCLEOTIDE SEQUENCE</scope>
</reference>
<feature type="transmembrane region" description="Helical" evidence="12">
    <location>
        <begin position="156"/>
        <end position="180"/>
    </location>
</feature>
<dbReference type="EMBL" id="MK716255">
    <property type="protein sequence ID" value="QDM39461.1"/>
    <property type="molecule type" value="Genomic_DNA"/>
</dbReference>
<keyword evidence="10" id="KW-0066">ATP synthesis</keyword>
<evidence type="ECO:0000256" key="9">
    <source>
        <dbReference type="ARBA" id="ARBA00023136"/>
    </source>
</evidence>
<geneLocation type="mitochondrion" evidence="13"/>